<evidence type="ECO:0000256" key="2">
    <source>
        <dbReference type="ARBA" id="ARBA00021310"/>
    </source>
</evidence>
<comment type="similarity">
    <text evidence="1 7">Belongs to the RecO family.</text>
</comment>
<evidence type="ECO:0000256" key="4">
    <source>
        <dbReference type="ARBA" id="ARBA00023172"/>
    </source>
</evidence>
<dbReference type="PANTHER" id="PTHR33991:SF1">
    <property type="entry name" value="DNA REPAIR PROTEIN RECO"/>
    <property type="match status" value="1"/>
</dbReference>
<evidence type="ECO:0000256" key="6">
    <source>
        <dbReference type="ARBA" id="ARBA00033409"/>
    </source>
</evidence>
<dbReference type="GO" id="GO:0006310">
    <property type="term" value="P:DNA recombination"/>
    <property type="evidence" value="ECO:0007669"/>
    <property type="project" value="UniProtKB-UniRule"/>
</dbReference>
<feature type="domain" description="DNA replication/recombination mediator RecO N-terminal" evidence="8">
    <location>
        <begin position="1"/>
        <end position="79"/>
    </location>
</feature>
<evidence type="ECO:0000256" key="3">
    <source>
        <dbReference type="ARBA" id="ARBA00022763"/>
    </source>
</evidence>
<evidence type="ECO:0000259" key="8">
    <source>
        <dbReference type="Pfam" id="PF11967"/>
    </source>
</evidence>
<dbReference type="InterPro" id="IPR022572">
    <property type="entry name" value="DNA_rep/recomb_RecO_N"/>
</dbReference>
<sequence>MQTFKTKGIVLNTIKYGETSIISHIYTELFGIQHYIVKGIRSSSKRKTSQISYFQPASILDLEVYHNELKELQFLKEFSWNTMFRSIHFDVKRNAIALYCAELLNNLVSEPEADIDFFEELIDLFVYLDQEEKDSKIANMPIHFTIKILEHIGIKFNGVYENENLFVLDFVEGGFTDTIPHHSHFLAYEKAAYITELSDNFHWNNVAINSNTRREILDHLQKFIEIHVSNFKKLKSYIILQTIFS</sequence>
<reference evidence="9 10" key="1">
    <citation type="submission" date="2019-09" db="EMBL/GenBank/DDBJ databases">
        <title>Complete genome sequence of Arachidicoccus sp. B3-10 isolated from apple orchard soil.</title>
        <authorList>
            <person name="Kim H.S."/>
            <person name="Han K.-I."/>
            <person name="Suh M.K."/>
            <person name="Lee K.C."/>
            <person name="Eom M.K."/>
            <person name="Kim J.-S."/>
            <person name="Kang S.W."/>
            <person name="Sin Y."/>
            <person name="Lee J.-S."/>
        </authorList>
    </citation>
    <scope>NUCLEOTIDE SEQUENCE [LARGE SCALE GENOMIC DNA]</scope>
    <source>
        <strain evidence="9 10">B3-10</strain>
    </source>
</reference>
<dbReference type="AlphaFoldDB" id="A0A5P2FX10"/>
<proteinExistence type="inferred from homology"/>
<keyword evidence="10" id="KW-1185">Reference proteome</keyword>
<keyword evidence="4 7" id="KW-0233">DNA recombination</keyword>
<dbReference type="Gene3D" id="1.20.1440.120">
    <property type="entry name" value="Recombination protein O, C-terminal domain"/>
    <property type="match status" value="1"/>
</dbReference>
<dbReference type="SUPFAM" id="SSF50249">
    <property type="entry name" value="Nucleic acid-binding proteins"/>
    <property type="match status" value="1"/>
</dbReference>
<evidence type="ECO:0000256" key="1">
    <source>
        <dbReference type="ARBA" id="ARBA00007452"/>
    </source>
</evidence>
<dbReference type="RefSeq" id="WP_131328324.1">
    <property type="nucleotide sequence ID" value="NZ_CP044016.1"/>
</dbReference>
<dbReference type="NCBIfam" id="TIGR00613">
    <property type="entry name" value="reco"/>
    <property type="match status" value="1"/>
</dbReference>
<dbReference type="EMBL" id="CP044016">
    <property type="protein sequence ID" value="QES87447.1"/>
    <property type="molecule type" value="Genomic_DNA"/>
</dbReference>
<evidence type="ECO:0000256" key="5">
    <source>
        <dbReference type="ARBA" id="ARBA00023204"/>
    </source>
</evidence>
<evidence type="ECO:0000313" key="9">
    <source>
        <dbReference type="EMBL" id="QES87447.1"/>
    </source>
</evidence>
<dbReference type="InterPro" id="IPR012340">
    <property type="entry name" value="NA-bd_OB-fold"/>
</dbReference>
<dbReference type="PANTHER" id="PTHR33991">
    <property type="entry name" value="DNA REPAIR PROTEIN RECO"/>
    <property type="match status" value="1"/>
</dbReference>
<accession>A0A5P2FX10</accession>
<evidence type="ECO:0000313" key="10">
    <source>
        <dbReference type="Proteomes" id="UP000292424"/>
    </source>
</evidence>
<dbReference type="KEGG" id="arac:E0W69_001805"/>
<dbReference type="Gene3D" id="2.40.50.140">
    <property type="entry name" value="Nucleic acid-binding proteins"/>
    <property type="match status" value="1"/>
</dbReference>
<dbReference type="Pfam" id="PF02565">
    <property type="entry name" value="RecO_C"/>
    <property type="match status" value="1"/>
</dbReference>
<comment type="function">
    <text evidence="7">Involved in DNA repair and RecF pathway recombination.</text>
</comment>
<dbReference type="InterPro" id="IPR003717">
    <property type="entry name" value="RecO"/>
</dbReference>
<dbReference type="SUPFAM" id="SSF57863">
    <property type="entry name" value="ArfGap/RecO-like zinc finger"/>
    <property type="match status" value="1"/>
</dbReference>
<dbReference type="Pfam" id="PF11967">
    <property type="entry name" value="RecO_N"/>
    <property type="match status" value="1"/>
</dbReference>
<dbReference type="HAMAP" id="MF_00201">
    <property type="entry name" value="RecO"/>
    <property type="match status" value="1"/>
</dbReference>
<dbReference type="GO" id="GO:0043590">
    <property type="term" value="C:bacterial nucleoid"/>
    <property type="evidence" value="ECO:0007669"/>
    <property type="project" value="TreeGrafter"/>
</dbReference>
<dbReference type="InterPro" id="IPR042242">
    <property type="entry name" value="RecO_C"/>
</dbReference>
<keyword evidence="5 7" id="KW-0234">DNA repair</keyword>
<dbReference type="OrthoDB" id="9789152at2"/>
<dbReference type="InterPro" id="IPR037278">
    <property type="entry name" value="ARFGAP/RecO"/>
</dbReference>
<protein>
    <recommendedName>
        <fullName evidence="2 7">DNA repair protein RecO</fullName>
    </recommendedName>
    <alternativeName>
        <fullName evidence="6 7">Recombination protein O</fullName>
    </alternativeName>
</protein>
<gene>
    <name evidence="7 9" type="primary">recO</name>
    <name evidence="9" type="ORF">E0W69_001805</name>
</gene>
<name>A0A5P2FX10_9BACT</name>
<organism evidence="9 10">
    <name type="scientific">Rhizosphaericola mali</name>
    <dbReference type="NCBI Taxonomy" id="2545455"/>
    <lineage>
        <taxon>Bacteria</taxon>
        <taxon>Pseudomonadati</taxon>
        <taxon>Bacteroidota</taxon>
        <taxon>Chitinophagia</taxon>
        <taxon>Chitinophagales</taxon>
        <taxon>Chitinophagaceae</taxon>
        <taxon>Rhizosphaericola</taxon>
    </lineage>
</organism>
<dbReference type="Proteomes" id="UP000292424">
    <property type="component" value="Chromosome"/>
</dbReference>
<evidence type="ECO:0000256" key="7">
    <source>
        <dbReference type="HAMAP-Rule" id="MF_00201"/>
    </source>
</evidence>
<dbReference type="GO" id="GO:0006302">
    <property type="term" value="P:double-strand break repair"/>
    <property type="evidence" value="ECO:0007669"/>
    <property type="project" value="TreeGrafter"/>
</dbReference>
<keyword evidence="3 7" id="KW-0227">DNA damage</keyword>